<keyword evidence="6" id="KW-1185">Reference proteome</keyword>
<evidence type="ECO:0000313" key="5">
    <source>
        <dbReference type="EMBL" id="EPY37224.1"/>
    </source>
</evidence>
<evidence type="ECO:0000256" key="2">
    <source>
        <dbReference type="RuleBase" id="RU365095"/>
    </source>
</evidence>
<protein>
    <recommendedName>
        <fullName evidence="2">6-phosphogluconolactonase</fullName>
        <shortName evidence="2">6PGL</shortName>
        <ecNumber evidence="2">3.1.1.31</ecNumber>
    </recommendedName>
</protein>
<dbReference type="EC" id="3.1.1.31" evidence="2"/>
<comment type="catalytic activity">
    <reaction evidence="2">
        <text>6-phospho-D-glucono-1,5-lactone + H2O = 6-phospho-D-gluconate + H(+)</text>
        <dbReference type="Rhea" id="RHEA:12556"/>
        <dbReference type="ChEBI" id="CHEBI:15377"/>
        <dbReference type="ChEBI" id="CHEBI:15378"/>
        <dbReference type="ChEBI" id="CHEBI:57955"/>
        <dbReference type="ChEBI" id="CHEBI:58759"/>
        <dbReference type="EC" id="3.1.1.31"/>
    </reaction>
</comment>
<evidence type="ECO:0000313" key="6">
    <source>
        <dbReference type="Proteomes" id="UP000015354"/>
    </source>
</evidence>
<comment type="caution">
    <text evidence="4">The sequence shown here is derived from an EMBL/GenBank/DDBJ whole genome shotgun (WGS) entry which is preliminary data.</text>
</comment>
<dbReference type="InterPro" id="IPR006148">
    <property type="entry name" value="Glc/Gal-6P_isomerase"/>
</dbReference>
<dbReference type="GO" id="GO:0005975">
    <property type="term" value="P:carbohydrate metabolic process"/>
    <property type="evidence" value="ECO:0007669"/>
    <property type="project" value="UniProtKB-UniRule"/>
</dbReference>
<dbReference type="EMBL" id="ATMH01005955">
    <property type="protein sequence ID" value="EPY27033.1"/>
    <property type="molecule type" value="Genomic_DNA"/>
</dbReference>
<feature type="domain" description="Glucosamine/galactosamine-6-phosphate isomerase" evidence="3">
    <location>
        <begin position="17"/>
        <end position="244"/>
    </location>
</feature>
<evidence type="ECO:0000313" key="4">
    <source>
        <dbReference type="EMBL" id="EPY27033.1"/>
    </source>
</evidence>
<dbReference type="CDD" id="cd01400">
    <property type="entry name" value="6PGL"/>
    <property type="match status" value="1"/>
</dbReference>
<organism evidence="4 6">
    <name type="scientific">Strigomonas culicis</name>
    <dbReference type="NCBI Taxonomy" id="28005"/>
    <lineage>
        <taxon>Eukaryota</taxon>
        <taxon>Discoba</taxon>
        <taxon>Euglenozoa</taxon>
        <taxon>Kinetoplastea</taxon>
        <taxon>Metakinetoplastina</taxon>
        <taxon>Trypanosomatida</taxon>
        <taxon>Trypanosomatidae</taxon>
        <taxon>Strigomonadinae</taxon>
        <taxon>Strigomonas</taxon>
    </lineage>
</organism>
<evidence type="ECO:0000259" key="3">
    <source>
        <dbReference type="Pfam" id="PF01182"/>
    </source>
</evidence>
<reference evidence="4 6" key="1">
    <citation type="journal article" date="2013" name="PLoS ONE">
        <title>Predicting the Proteins of Angomonas deanei, Strigomonas culicis and Their Respective Endosymbionts Reveals New Aspects of the Trypanosomatidae Family.</title>
        <authorList>
            <person name="Motta M.C."/>
            <person name="Martins A.C."/>
            <person name="de Souza S.S."/>
            <person name="Catta-Preta C.M."/>
            <person name="Silva R."/>
            <person name="Klein C.C."/>
            <person name="de Almeida L.G."/>
            <person name="de Lima Cunha O."/>
            <person name="Ciapina L.P."/>
            <person name="Brocchi M."/>
            <person name="Colabardini A.C."/>
            <person name="de Araujo Lima B."/>
            <person name="Machado C.R."/>
            <person name="de Almeida Soares C.M."/>
            <person name="Probst C.M."/>
            <person name="de Menezes C.B."/>
            <person name="Thompson C.E."/>
            <person name="Bartholomeu D.C."/>
            <person name="Gradia D.F."/>
            <person name="Pavoni D.P."/>
            <person name="Grisard E.C."/>
            <person name="Fantinatti-Garboggini F."/>
            <person name="Marchini F.K."/>
            <person name="Rodrigues-Luiz G.F."/>
            <person name="Wagner G."/>
            <person name="Goldman G.H."/>
            <person name="Fietto J.L."/>
            <person name="Elias M.C."/>
            <person name="Goldman M.H."/>
            <person name="Sagot M.F."/>
            <person name="Pereira M."/>
            <person name="Stoco P.H."/>
            <person name="de Mendonca-Neto R.P."/>
            <person name="Teixeira S.M."/>
            <person name="Maciel T.E."/>
            <person name="de Oliveira Mendes T.A."/>
            <person name="Urmenyi T.P."/>
            <person name="de Souza W."/>
            <person name="Schenkman S."/>
            <person name="de Vasconcelos A.T."/>
        </authorList>
    </citation>
    <scope>NUCLEOTIDE SEQUENCE [LARGE SCALE GENOMIC DNA]</scope>
</reference>
<dbReference type="PANTHER" id="PTHR11054">
    <property type="entry name" value="6-PHOSPHOGLUCONOLACTONASE"/>
    <property type="match status" value="1"/>
</dbReference>
<comment type="function">
    <text evidence="2">Hydrolysis of 6-phosphogluconolactone to 6-phosphogluconate.</text>
</comment>
<dbReference type="UniPathway" id="UPA00115">
    <property type="reaction ID" value="UER00409"/>
</dbReference>
<name>S9UDN8_9TRYP</name>
<sequence length="271" mass="29113">MTSFSPKVHLCGSIGEVSDVAKKDILAILRSATASSGRGASLALSGGSTPKILYSSLQDSKADLQHVKFFLGDERLVPLDCADSNYHMAFECLLKDLPQENLFPVVLGEAQESVTDPQTGEAEARKVAQVYEKQLLEHLPLATDAQSGSKIPVFDIVLLGFGSDGHTASIFPDSVAEHDEKNVVSVSFPSITMKPKVWRVTLARHVIQHAKHVLVLACGKDKEWVVQGVLRDEVEGPAPVARFLRGCKGSVTFILDGDAYGSSGKSGETKL</sequence>
<comment type="similarity">
    <text evidence="1 2">Belongs to the glucosamine/galactosamine-6-phosphate isomerase family. 6-phosphogluconolactonase subfamily.</text>
</comment>
<dbReference type="SUPFAM" id="SSF100950">
    <property type="entry name" value="NagB/RpiA/CoA transferase-like"/>
    <property type="match status" value="1"/>
</dbReference>
<accession>S9UDN8</accession>
<dbReference type="InterPro" id="IPR005900">
    <property type="entry name" value="6-phosphogluconolactonase_DevB"/>
</dbReference>
<dbReference type="EMBL" id="ATMH01000073">
    <property type="protein sequence ID" value="EPY37224.1"/>
    <property type="molecule type" value="Genomic_DNA"/>
</dbReference>
<dbReference type="InterPro" id="IPR039104">
    <property type="entry name" value="6PGL"/>
</dbReference>
<dbReference type="NCBIfam" id="TIGR01198">
    <property type="entry name" value="pgl"/>
    <property type="match status" value="1"/>
</dbReference>
<dbReference type="AlphaFoldDB" id="S9UDN8"/>
<dbReference type="GO" id="GO:0006098">
    <property type="term" value="P:pentose-phosphate shunt"/>
    <property type="evidence" value="ECO:0007669"/>
    <property type="project" value="UniProtKB-UniPathway"/>
</dbReference>
<reference evidence="4" key="2">
    <citation type="submission" date="2013-03" db="EMBL/GenBank/DDBJ databases">
        <authorList>
            <person name="Motta M.C.M."/>
            <person name="Martins A.C.A."/>
            <person name="Preta C.M.C.C."/>
            <person name="Silva R."/>
            <person name="de Souza S.S."/>
            <person name="Klein C.C."/>
            <person name="de Almeida L.G.P."/>
            <person name="Cunha O.L."/>
            <person name="Colabardini A.C."/>
            <person name="Lima B.A."/>
            <person name="Machado C.R."/>
            <person name="Soares C.M.A."/>
            <person name="de Menezes C.B.A."/>
            <person name="Bartolomeu D.C."/>
            <person name="Grisard E.C."/>
            <person name="Fantinatti-Garboggini F."/>
            <person name="Rodrigues-Luiz G.F."/>
            <person name="Wagner G."/>
            <person name="Goldman G.H."/>
            <person name="Fietto J.L.R."/>
            <person name="Ciapina L.P."/>
            <person name="Brocchi M."/>
            <person name="Elias M.C."/>
            <person name="Goldman M.H.S."/>
            <person name="Sagot M.-F."/>
            <person name="Pereira M."/>
            <person name="Stoco P.H."/>
            <person name="Teixeira S.M.R."/>
            <person name="de Mendonca-Neto R.P."/>
            <person name="Maciel T.E.F."/>
            <person name="Mendes T.A.O."/>
            <person name="Urmenyi T.P."/>
            <person name="Teixeira M.M.G."/>
            <person name="de Camargo E.F.P."/>
            <person name="de Sousa W."/>
            <person name="Schenkman S."/>
            <person name="de Vasconcelos A.T.R."/>
        </authorList>
    </citation>
    <scope>NUCLEOTIDE SEQUENCE</scope>
</reference>
<proteinExistence type="inferred from homology"/>
<comment type="pathway">
    <text evidence="2">Carbohydrate degradation; pentose phosphate pathway; D-ribulose 5-phosphate from D-glucose 6-phosphate (oxidative stage): step 2/3.</text>
</comment>
<dbReference type="InterPro" id="IPR037171">
    <property type="entry name" value="NagB/RpiA_transferase-like"/>
</dbReference>
<gene>
    <name evidence="5" type="ORF">STCU_00073</name>
    <name evidence="4" type="ORF">STCU_05955</name>
</gene>
<keyword evidence="2" id="KW-0378">Hydrolase</keyword>
<dbReference type="Pfam" id="PF01182">
    <property type="entry name" value="Glucosamine_iso"/>
    <property type="match status" value="1"/>
</dbReference>
<dbReference type="Gene3D" id="3.40.50.1360">
    <property type="match status" value="1"/>
</dbReference>
<dbReference type="OrthoDB" id="432544at2759"/>
<dbReference type="Proteomes" id="UP000015354">
    <property type="component" value="Unassembled WGS sequence"/>
</dbReference>
<dbReference type="GO" id="GO:0017057">
    <property type="term" value="F:6-phosphogluconolactonase activity"/>
    <property type="evidence" value="ECO:0007669"/>
    <property type="project" value="UniProtKB-UniRule"/>
</dbReference>
<dbReference type="PANTHER" id="PTHR11054:SF0">
    <property type="entry name" value="6-PHOSPHOGLUCONOLACTONASE"/>
    <property type="match status" value="1"/>
</dbReference>
<evidence type="ECO:0000256" key="1">
    <source>
        <dbReference type="ARBA" id="ARBA00010662"/>
    </source>
</evidence>